<dbReference type="InterPro" id="IPR008966">
    <property type="entry name" value="Adhesion_dom_sf"/>
</dbReference>
<evidence type="ECO:0000313" key="11">
    <source>
        <dbReference type="Proteomes" id="UP000730862"/>
    </source>
</evidence>
<name>A0A943LG95_FINMA</name>
<feature type="compositionally biased region" description="Polar residues" evidence="6">
    <location>
        <begin position="91"/>
        <end position="100"/>
    </location>
</feature>
<keyword evidence="4 7" id="KW-0732">Signal</keyword>
<evidence type="ECO:0000256" key="2">
    <source>
        <dbReference type="ARBA" id="ARBA00022512"/>
    </source>
</evidence>
<dbReference type="InterPro" id="IPR041171">
    <property type="entry name" value="SDR_Ig"/>
</dbReference>
<gene>
    <name evidence="10" type="ORF">KIA07_09265</name>
</gene>
<evidence type="ECO:0000256" key="1">
    <source>
        <dbReference type="ARBA" id="ARBA00004168"/>
    </source>
</evidence>
<dbReference type="InterPro" id="IPR011252">
    <property type="entry name" value="Fibrogen-bd_dom1"/>
</dbReference>
<sequence length="566" mass="62212">MDKKNLNNIAKILLAFGVLASPMVLANQVSADNSIANTTDTTLKAQAESAVITTENVVSNVVSNKDESEPKEDIKLSESETNKDEVRKQSTDNTELTTETISEDDENIETISEVTSSQSKDEISEDKLTTEDAQFTLTNSQKEELKKAGCSDSEISKIQEDIKSKLAIDKEFDVKSYLNNIINSYNNTLNISDYVKKQPLAAANETEAGRDISNDITEAEIHIGKTKQEGVLDAGNGEGLAWSVAFKAPDDTKAGDYFDINLSDNWTLKGIESDTDNANPININGVTVADGKRLSRQKIRYTFNENIKNLDEIRVAVQYGGYDVKEKVKDSKTQTFTVSVGDHSDSKELYVDYGKVSYDSHQTGINGKSNYTAFDPKTGEFTQVFYINPDSKFIQSANNEYFNGTVGVVIRNKDINFNETQVDFVNNDVSVDVVKVPARTHMPDAVYENPVNGESDSNIKANKLQDGSISIDLGRTSIDNPYIITIKSKINPNVEVINLGSSATIYGNGNADLTLANIIHLQTGNTGGTGVEKKGSFIEHHIYITKDKDGKETSRKVEDGKLQEGY</sequence>
<comment type="subcellular location">
    <subcellularLocation>
        <location evidence="1">Secreted</location>
        <location evidence="1">Cell wall</location>
        <topology evidence="1">Peptidoglycan-anchor</topology>
    </subcellularLocation>
</comment>
<feature type="chain" id="PRO_5038429742" evidence="7">
    <location>
        <begin position="27"/>
        <end position="566"/>
    </location>
</feature>
<evidence type="ECO:0000259" key="8">
    <source>
        <dbReference type="Pfam" id="PF10425"/>
    </source>
</evidence>
<dbReference type="Proteomes" id="UP000730862">
    <property type="component" value="Unassembled WGS sequence"/>
</dbReference>
<feature type="domain" description="SDR-like Ig" evidence="9">
    <location>
        <begin position="236"/>
        <end position="332"/>
    </location>
</feature>
<dbReference type="Gene3D" id="2.60.40.1280">
    <property type="match status" value="1"/>
</dbReference>
<evidence type="ECO:0000259" key="9">
    <source>
        <dbReference type="Pfam" id="PF17961"/>
    </source>
</evidence>
<reference evidence="10" key="1">
    <citation type="submission" date="2021-02" db="EMBL/GenBank/DDBJ databases">
        <title>Infant gut strain persistence is associated with maternal origin, phylogeny, and functional potential including surface adhesion and iron acquisition.</title>
        <authorList>
            <person name="Lou Y.C."/>
        </authorList>
    </citation>
    <scope>NUCLEOTIDE SEQUENCE</scope>
    <source>
        <strain evidence="10">L3_058_000G1_dasL3_058_000G1_concoct_72</strain>
    </source>
</reference>
<proteinExistence type="predicted"/>
<accession>A0A943LG95</accession>
<evidence type="ECO:0000256" key="4">
    <source>
        <dbReference type="ARBA" id="ARBA00022729"/>
    </source>
</evidence>
<evidence type="ECO:0000256" key="6">
    <source>
        <dbReference type="SAM" id="MobiDB-lite"/>
    </source>
</evidence>
<feature type="non-terminal residue" evidence="10">
    <location>
        <position position="566"/>
    </location>
</feature>
<evidence type="ECO:0000256" key="5">
    <source>
        <dbReference type="ARBA" id="ARBA00023088"/>
    </source>
</evidence>
<protein>
    <submittedName>
        <fullName evidence="10">Fibrinogen-binding adhesin SdrG C-terminal domain-containing protein</fullName>
    </submittedName>
</protein>
<dbReference type="AlphaFoldDB" id="A0A943LG95"/>
<comment type="caution">
    <text evidence="10">The sequence shown here is derived from an EMBL/GenBank/DDBJ whole genome shotgun (WGS) entry which is preliminary data.</text>
</comment>
<keyword evidence="5" id="KW-0572">Peptidoglycan-anchor</keyword>
<feature type="compositionally biased region" description="Basic and acidic residues" evidence="6">
    <location>
        <begin position="64"/>
        <end position="90"/>
    </location>
</feature>
<keyword evidence="3" id="KW-0964">Secreted</keyword>
<dbReference type="Pfam" id="PF10425">
    <property type="entry name" value="SdrG_C_C"/>
    <property type="match status" value="1"/>
</dbReference>
<feature type="signal peptide" evidence="7">
    <location>
        <begin position="1"/>
        <end position="26"/>
    </location>
</feature>
<dbReference type="Gene3D" id="2.60.40.1290">
    <property type="match status" value="1"/>
</dbReference>
<dbReference type="SUPFAM" id="SSF49401">
    <property type="entry name" value="Bacterial adhesins"/>
    <property type="match status" value="2"/>
</dbReference>
<dbReference type="EMBL" id="JAHAIK010000049">
    <property type="protein sequence ID" value="MBS5965832.1"/>
    <property type="molecule type" value="Genomic_DNA"/>
</dbReference>
<keyword evidence="2" id="KW-0134">Cell wall</keyword>
<dbReference type="InterPro" id="IPR011266">
    <property type="entry name" value="Adhesin_Fg-bd_dom_2"/>
</dbReference>
<evidence type="ECO:0000256" key="7">
    <source>
        <dbReference type="SAM" id="SignalP"/>
    </source>
</evidence>
<evidence type="ECO:0000313" key="10">
    <source>
        <dbReference type="EMBL" id="MBS5965832.1"/>
    </source>
</evidence>
<dbReference type="RefSeq" id="WP_278736366.1">
    <property type="nucleotide sequence ID" value="NZ_JAHAIK010000049.1"/>
</dbReference>
<dbReference type="Pfam" id="PF17961">
    <property type="entry name" value="Big_8"/>
    <property type="match status" value="1"/>
</dbReference>
<dbReference type="GO" id="GO:0007155">
    <property type="term" value="P:cell adhesion"/>
    <property type="evidence" value="ECO:0007669"/>
    <property type="project" value="InterPro"/>
</dbReference>
<organism evidence="10 11">
    <name type="scientific">Finegoldia magna</name>
    <name type="common">Peptostreptococcus magnus</name>
    <dbReference type="NCBI Taxonomy" id="1260"/>
    <lineage>
        <taxon>Bacteria</taxon>
        <taxon>Bacillati</taxon>
        <taxon>Bacillota</taxon>
        <taxon>Tissierellia</taxon>
        <taxon>Tissierellales</taxon>
        <taxon>Peptoniphilaceae</taxon>
        <taxon>Finegoldia</taxon>
    </lineage>
</organism>
<feature type="region of interest" description="Disordered" evidence="6">
    <location>
        <begin position="61"/>
        <end position="100"/>
    </location>
</feature>
<feature type="domain" description="Fibrinogen-binding" evidence="8">
    <location>
        <begin position="365"/>
        <end position="501"/>
    </location>
</feature>
<evidence type="ECO:0000256" key="3">
    <source>
        <dbReference type="ARBA" id="ARBA00022525"/>
    </source>
</evidence>